<evidence type="ECO:0000256" key="7">
    <source>
        <dbReference type="ARBA" id="ARBA00023242"/>
    </source>
</evidence>
<keyword evidence="3" id="KW-0963">Cytoplasm</keyword>
<evidence type="ECO:0000313" key="12">
    <source>
        <dbReference type="RefSeq" id="XP_034231984.1"/>
    </source>
</evidence>
<dbReference type="InParanoid" id="A0A6P8ZHJ9"/>
<evidence type="ECO:0000256" key="8">
    <source>
        <dbReference type="ARBA" id="ARBA00040849"/>
    </source>
</evidence>
<dbReference type="Gene3D" id="1.20.5.770">
    <property type="entry name" value="Single helix bin"/>
    <property type="match status" value="1"/>
</dbReference>
<feature type="region of interest" description="Disordered" evidence="9">
    <location>
        <begin position="997"/>
        <end position="1098"/>
    </location>
</feature>
<dbReference type="GO" id="GO:0000122">
    <property type="term" value="P:negative regulation of transcription by RNA polymerase II"/>
    <property type="evidence" value="ECO:0007669"/>
    <property type="project" value="TreeGrafter"/>
</dbReference>
<dbReference type="PROSITE" id="PS50112">
    <property type="entry name" value="PAS"/>
    <property type="match status" value="1"/>
</dbReference>
<feature type="region of interest" description="Disordered" evidence="9">
    <location>
        <begin position="592"/>
        <end position="612"/>
    </location>
</feature>
<evidence type="ECO:0000256" key="6">
    <source>
        <dbReference type="ARBA" id="ARBA00023108"/>
    </source>
</evidence>
<gene>
    <name evidence="12" type="primary">LOC117639974</name>
</gene>
<dbReference type="FunFam" id="3.30.450.20:FF:000066">
    <property type="entry name" value="Period circadian protein"/>
    <property type="match status" value="1"/>
</dbReference>
<evidence type="ECO:0000256" key="9">
    <source>
        <dbReference type="SAM" id="MobiDB-lite"/>
    </source>
</evidence>
<dbReference type="PANTHER" id="PTHR11269">
    <property type="entry name" value="PERIOD CIRCADIAN PROTEIN"/>
    <property type="match status" value="1"/>
</dbReference>
<dbReference type="GO" id="GO:0005737">
    <property type="term" value="C:cytoplasm"/>
    <property type="evidence" value="ECO:0007669"/>
    <property type="project" value="UniProtKB-SubCell"/>
</dbReference>
<feature type="compositionally biased region" description="Low complexity" evidence="9">
    <location>
        <begin position="1008"/>
        <end position="1068"/>
    </location>
</feature>
<dbReference type="GO" id="GO:0043153">
    <property type="term" value="P:entrainment of circadian clock by photoperiod"/>
    <property type="evidence" value="ECO:0007669"/>
    <property type="project" value="TreeGrafter"/>
</dbReference>
<dbReference type="SUPFAM" id="SSF55785">
    <property type="entry name" value="PYP-like sensor domain (PAS domain)"/>
    <property type="match status" value="2"/>
</dbReference>
<dbReference type="GO" id="GO:0005634">
    <property type="term" value="C:nucleus"/>
    <property type="evidence" value="ECO:0007669"/>
    <property type="project" value="UniProtKB-SubCell"/>
</dbReference>
<dbReference type="GO" id="GO:0032922">
    <property type="term" value="P:circadian regulation of gene expression"/>
    <property type="evidence" value="ECO:0007669"/>
    <property type="project" value="TreeGrafter"/>
</dbReference>
<feature type="region of interest" description="Disordered" evidence="9">
    <location>
        <begin position="1"/>
        <end position="167"/>
    </location>
</feature>
<feature type="compositionally biased region" description="Basic residues" evidence="9">
    <location>
        <begin position="113"/>
        <end position="123"/>
    </location>
</feature>
<dbReference type="FunCoup" id="A0A6P8ZHJ9">
    <property type="interactions" value="11"/>
</dbReference>
<dbReference type="GeneID" id="117639974"/>
<feature type="region of interest" description="Disordered" evidence="9">
    <location>
        <begin position="1113"/>
        <end position="1149"/>
    </location>
</feature>
<feature type="compositionally biased region" description="Low complexity" evidence="9">
    <location>
        <begin position="9"/>
        <end position="27"/>
    </location>
</feature>
<feature type="compositionally biased region" description="Low complexity" evidence="9">
    <location>
        <begin position="1113"/>
        <end position="1124"/>
    </location>
</feature>
<evidence type="ECO:0000256" key="1">
    <source>
        <dbReference type="ARBA" id="ARBA00004123"/>
    </source>
</evidence>
<dbReference type="GO" id="GO:0000976">
    <property type="term" value="F:transcription cis-regulatory region binding"/>
    <property type="evidence" value="ECO:0007669"/>
    <property type="project" value="TreeGrafter"/>
</dbReference>
<dbReference type="Pfam" id="PF12114">
    <property type="entry name" value="Period_C"/>
    <property type="match status" value="1"/>
</dbReference>
<keyword evidence="11" id="KW-1185">Reference proteome</keyword>
<dbReference type="CDD" id="cd00130">
    <property type="entry name" value="PAS"/>
    <property type="match status" value="1"/>
</dbReference>
<dbReference type="PANTHER" id="PTHR11269:SF16">
    <property type="entry name" value="PERIOD CIRCADIAN PROTEIN"/>
    <property type="match status" value="1"/>
</dbReference>
<accession>A0A6P8ZHJ9</accession>
<dbReference type="RefSeq" id="XP_034231984.1">
    <property type="nucleotide sequence ID" value="XM_034376093.1"/>
</dbReference>
<dbReference type="InterPro" id="IPR050760">
    <property type="entry name" value="Period_circadian_regulator"/>
</dbReference>
<comment type="subcellular location">
    <subcellularLocation>
        <location evidence="2">Cytoplasm</location>
    </subcellularLocation>
    <subcellularLocation>
        <location evidence="1">Nucleus</location>
    </subcellularLocation>
</comment>
<feature type="region of interest" description="Disordered" evidence="9">
    <location>
        <begin position="1189"/>
        <end position="1214"/>
    </location>
</feature>
<dbReference type="InterPro" id="IPR035965">
    <property type="entry name" value="PAS-like_dom_sf"/>
</dbReference>
<evidence type="ECO:0000256" key="4">
    <source>
        <dbReference type="ARBA" id="ARBA00022553"/>
    </source>
</evidence>
<evidence type="ECO:0000256" key="3">
    <source>
        <dbReference type="ARBA" id="ARBA00022490"/>
    </source>
</evidence>
<protein>
    <recommendedName>
        <fullName evidence="8">Period circadian protein</fullName>
    </recommendedName>
</protein>
<dbReference type="InterPro" id="IPR022728">
    <property type="entry name" value="Period_circadian-like_C"/>
</dbReference>
<evidence type="ECO:0000256" key="5">
    <source>
        <dbReference type="ARBA" id="ARBA00022737"/>
    </source>
</evidence>
<reference evidence="12" key="1">
    <citation type="submission" date="2025-08" db="UniProtKB">
        <authorList>
            <consortium name="RefSeq"/>
        </authorList>
    </citation>
    <scope>IDENTIFICATION</scope>
    <source>
        <tissue evidence="12">Total insect</tissue>
    </source>
</reference>
<feature type="compositionally biased region" description="Basic and acidic residues" evidence="9">
    <location>
        <begin position="693"/>
        <end position="705"/>
    </location>
</feature>
<keyword evidence="4" id="KW-0597">Phosphoprotein</keyword>
<feature type="domain" description="PAS" evidence="10">
    <location>
        <begin position="423"/>
        <end position="469"/>
    </location>
</feature>
<feature type="compositionally biased region" description="Polar residues" evidence="9">
    <location>
        <begin position="627"/>
        <end position="642"/>
    </location>
</feature>
<name>A0A6P8ZHJ9_THRPL</name>
<feature type="region of interest" description="Disordered" evidence="9">
    <location>
        <begin position="693"/>
        <end position="747"/>
    </location>
</feature>
<feature type="compositionally biased region" description="Polar residues" evidence="9">
    <location>
        <begin position="100"/>
        <end position="111"/>
    </location>
</feature>
<evidence type="ECO:0000259" key="10">
    <source>
        <dbReference type="PROSITE" id="PS50112"/>
    </source>
</evidence>
<dbReference type="KEGG" id="tpal:117639974"/>
<keyword evidence="7" id="KW-0539">Nucleus</keyword>
<evidence type="ECO:0000256" key="2">
    <source>
        <dbReference type="ARBA" id="ARBA00004496"/>
    </source>
</evidence>
<feature type="region of interest" description="Disordered" evidence="9">
    <location>
        <begin position="821"/>
        <end position="840"/>
    </location>
</feature>
<dbReference type="SMART" id="SM00091">
    <property type="entry name" value="PAS"/>
    <property type="match status" value="2"/>
</dbReference>
<dbReference type="InterPro" id="IPR013655">
    <property type="entry name" value="PAS_fold_3"/>
</dbReference>
<feature type="compositionally biased region" description="Low complexity" evidence="9">
    <location>
        <begin position="733"/>
        <end position="747"/>
    </location>
</feature>
<feature type="compositionally biased region" description="Polar residues" evidence="9">
    <location>
        <begin position="1189"/>
        <end position="1200"/>
    </location>
</feature>
<feature type="region of interest" description="Disordered" evidence="9">
    <location>
        <begin position="623"/>
        <end position="642"/>
    </location>
</feature>
<proteinExistence type="predicted"/>
<dbReference type="GO" id="GO:0001222">
    <property type="term" value="F:transcription corepressor binding"/>
    <property type="evidence" value="ECO:0007669"/>
    <property type="project" value="TreeGrafter"/>
</dbReference>
<dbReference type="CTD" id="31251"/>
<feature type="compositionally biased region" description="Polar residues" evidence="9">
    <location>
        <begin position="56"/>
        <end position="66"/>
    </location>
</feature>
<organism evidence="12">
    <name type="scientific">Thrips palmi</name>
    <name type="common">Melon thrips</name>
    <dbReference type="NCBI Taxonomy" id="161013"/>
    <lineage>
        <taxon>Eukaryota</taxon>
        <taxon>Metazoa</taxon>
        <taxon>Ecdysozoa</taxon>
        <taxon>Arthropoda</taxon>
        <taxon>Hexapoda</taxon>
        <taxon>Insecta</taxon>
        <taxon>Pterygota</taxon>
        <taxon>Neoptera</taxon>
        <taxon>Paraneoptera</taxon>
        <taxon>Thysanoptera</taxon>
        <taxon>Terebrantia</taxon>
        <taxon>Thripoidea</taxon>
        <taxon>Thripidae</taxon>
        <taxon>Thrips</taxon>
    </lineage>
</organism>
<feature type="compositionally biased region" description="Gly residues" evidence="9">
    <location>
        <begin position="722"/>
        <end position="732"/>
    </location>
</feature>
<feature type="compositionally biased region" description="Low complexity" evidence="9">
    <location>
        <begin position="67"/>
        <end position="92"/>
    </location>
</feature>
<dbReference type="Gene3D" id="3.30.450.20">
    <property type="entry name" value="PAS domain"/>
    <property type="match status" value="2"/>
</dbReference>
<dbReference type="Proteomes" id="UP000515158">
    <property type="component" value="Unplaced"/>
</dbReference>
<keyword evidence="6" id="KW-0090">Biological rhythms</keyword>
<feature type="region of interest" description="Disordered" evidence="9">
    <location>
        <begin position="207"/>
        <end position="242"/>
    </location>
</feature>
<evidence type="ECO:0000313" key="11">
    <source>
        <dbReference type="Proteomes" id="UP000515158"/>
    </source>
</evidence>
<dbReference type="InterPro" id="IPR000014">
    <property type="entry name" value="PAS"/>
</dbReference>
<keyword evidence="5" id="KW-0677">Repeat</keyword>
<dbReference type="Pfam" id="PF08447">
    <property type="entry name" value="PAS_3"/>
    <property type="match status" value="1"/>
</dbReference>
<dbReference type="OrthoDB" id="7788983at2759"/>
<sequence>MPSPQPGPSMTTSMASNMASSMDTSTNAAEPQAQCSAYISDEVTARSSDMEETDTNKTNQVSDSAYSTSCNSRSQRSSGSSKSRNSGSSNSSGYGGHASTLGSVTEFTQPATKRNKDKKKKGSRTSSTLPAPTIERSKEDEESTCIVGKVPEIQPEEAGSDNNGNASSLGLGPELVFGGIASPHDNEALQIAAINQTLSFIQKLKSSTEEPTISSETVEEREEEVPPSTSTTFPPTPEKTSRTKEEFTAIISMSDGIVKHTSTGIVDVLGFPIDMWVGRSITDFVQSKDRAAFASHITSGVASPLTQVDKDCGRRSPFFCCLRCYRGLKRSGFGVKDKAVQYRPCQLMLTFREHLNGFPLPEEPNFDHGDTVSNAATSSGAGREQPHIYLVVTVNPISSAYTYPEETQVLPKFATRLLASTHLSEVDPECVPYLGFLPQDMLGRSVLEFYHPEDMPFMKDVYEAVIKEQGIPFLSKPYRFRTQNGGYVLMETEWSSFSNPWSRKLEFIIAQHRVLKGPPNPDVFAAPPEGDTSAQMSEEVMKESKVIQEEIQNMLNEAMSNTTDNSKKRNLSKRCKVLASFMDSMLEEKKKPDLRLEVPPEEQSFSEQERDSVMLGEISPHHEYYDSKSSSETPPSYNQLNYNDNIQRQGYELCASKKNGRLNSLSQIYWQSISHVLVALLLFLARFFESKPKTTRSDELSKEKSGSPGKNSPEQDSSLGSGDSGSGGGSGEMTGSHDSATSSSHNSYLQPMLTEALLTRHNENMEKRLVQRHREQRSKGDKRDKYHKAIPGAHANHGVKRIGSQSWENDSFKGSKHLHVENQGGAQTGQPPNPGTAAPVPVTDASVASIANIAPVVVTSCAATTTGNTSTTTIPPALTTSIPSMYQNSTNSVWPPFSVTVTPLPSSQVVGPFNSYPLVGGTHPHMMPMYYMGLGPQEHPGPPHIATRNPFLPAQAYMPTAPSPHLQLVYQPLPQSLLYSPLSMLHPAPTMLPTSLFPPGACLPTEPTQSNQSQSQAQASTRSVVGQTSQHGQQQQPLQPNQLLQSQQQQLQQQQQQHIFQQQNQQPQKPTNAESGSCHMQCKFQRPPSQATSVKAEPGSALGSVASASRRALSVSSNKNKSLSPCDNLSPDEDKVMEDSNQCSEQRGDEGSYYSSLCSYLCTDINSDESMRSCKDARHEEGCSCWSQNESISSDSNVASSKPRPVRSGPPPWMEGVSMTTDVIYGYQLDKKELDDVLSSDLLALAKIEQPALVNEQLNQLYQDLTIEGASPHLALEEGIISSSGSSSEEMQSTSQKIIKTKKKRRSLEYGRLIMIFEEDAPMPPPISTVATVAS</sequence>